<evidence type="ECO:0000313" key="2">
    <source>
        <dbReference type="EMBL" id="MCP2262601.1"/>
    </source>
</evidence>
<feature type="region of interest" description="Disordered" evidence="1">
    <location>
        <begin position="19"/>
        <end position="56"/>
    </location>
</feature>
<dbReference type="EMBL" id="JAMTCP010000081">
    <property type="protein sequence ID" value="MCP2262601.1"/>
    <property type="molecule type" value="Genomic_DNA"/>
</dbReference>
<evidence type="ECO:0000313" key="3">
    <source>
        <dbReference type="EMBL" id="MCP2262619.1"/>
    </source>
</evidence>
<proteinExistence type="predicted"/>
<name>A0ABT1I494_STRSD</name>
<evidence type="ECO:0000256" key="1">
    <source>
        <dbReference type="SAM" id="MobiDB-lite"/>
    </source>
</evidence>
<evidence type="ECO:0000313" key="4">
    <source>
        <dbReference type="Proteomes" id="UP001205311"/>
    </source>
</evidence>
<accession>A0ABT1I494</accession>
<gene>
    <name evidence="2" type="ORF">LX15_006341</name>
    <name evidence="3" type="ORF">LX15_006360</name>
</gene>
<feature type="compositionally biased region" description="Basic and acidic residues" evidence="1">
    <location>
        <begin position="35"/>
        <end position="56"/>
    </location>
</feature>
<sequence length="56" mass="6264">AKAKARDIQQQQWAGRVQALENQAKAQSKPPAKPQPKDRSGVKTNRDRGLEKQKKA</sequence>
<organism evidence="3 4">
    <name type="scientific">Streptoalloteichus tenebrarius (strain ATCC 17920 / DSM 40477 / JCM 4838 / CBS 697.72 / NBRC 16177 / NCIMB 11028 / NRRL B-12390 / A12253. 1 / ISP 5477)</name>
    <name type="common">Streptomyces tenebrarius</name>
    <dbReference type="NCBI Taxonomy" id="1933"/>
    <lineage>
        <taxon>Bacteria</taxon>
        <taxon>Bacillati</taxon>
        <taxon>Actinomycetota</taxon>
        <taxon>Actinomycetes</taxon>
        <taxon>Pseudonocardiales</taxon>
        <taxon>Pseudonocardiaceae</taxon>
        <taxon>Streptoalloteichus</taxon>
    </lineage>
</organism>
<reference evidence="3 4" key="1">
    <citation type="submission" date="2022-06" db="EMBL/GenBank/DDBJ databases">
        <title>Genomic Encyclopedia of Archaeal and Bacterial Type Strains, Phase II (KMG-II): from individual species to whole genera.</title>
        <authorList>
            <person name="Goeker M."/>
        </authorList>
    </citation>
    <scope>NUCLEOTIDE SEQUENCE [LARGE SCALE GENOMIC DNA]</scope>
    <source>
        <strain evidence="3 4">DSM 40477</strain>
    </source>
</reference>
<keyword evidence="4" id="KW-1185">Reference proteome</keyword>
<comment type="caution">
    <text evidence="3">The sequence shown here is derived from an EMBL/GenBank/DDBJ whole genome shotgun (WGS) entry which is preliminary data.</text>
</comment>
<dbReference type="Proteomes" id="UP001205311">
    <property type="component" value="Unassembled WGS sequence"/>
</dbReference>
<feature type="non-terminal residue" evidence="3">
    <location>
        <position position="1"/>
    </location>
</feature>
<protein>
    <submittedName>
        <fullName evidence="3">Uncharacterized protein</fullName>
    </submittedName>
</protein>
<dbReference type="EMBL" id="JAMTCP010000082">
    <property type="protein sequence ID" value="MCP2262619.1"/>
    <property type="molecule type" value="Genomic_DNA"/>
</dbReference>